<dbReference type="PANTHER" id="PTHR31803">
    <property type="entry name" value="ALTERNATIVE OXIDASE"/>
    <property type="match status" value="1"/>
</dbReference>
<keyword evidence="7 17" id="KW-0812">Transmembrane</keyword>
<keyword evidence="16 17" id="KW-0472">Membrane</keyword>
<dbReference type="InterPro" id="IPR038659">
    <property type="entry name" value="AOX_sf"/>
</dbReference>
<evidence type="ECO:0000313" key="21">
    <source>
        <dbReference type="Proteomes" id="UP000593575"/>
    </source>
</evidence>
<dbReference type="GO" id="GO:0106292">
    <property type="term" value="F:superoxide-generating NADPH oxidase activity"/>
    <property type="evidence" value="ECO:0007669"/>
    <property type="project" value="UniProtKB-ARBA"/>
</dbReference>
<comment type="cofactor">
    <cofactor evidence="17">
        <name>Fe cation</name>
        <dbReference type="ChEBI" id="CHEBI:24875"/>
    </cofactor>
    <text evidence="17">Binds 2 iron ions per subunit.</text>
</comment>
<keyword evidence="5" id="KW-0813">Transport</keyword>
<evidence type="ECO:0000313" key="20">
    <source>
        <dbReference type="EMBL" id="MBA0828968.1"/>
    </source>
</evidence>
<evidence type="ECO:0000256" key="16">
    <source>
        <dbReference type="ARBA" id="ARBA00023136"/>
    </source>
</evidence>
<evidence type="ECO:0000256" key="13">
    <source>
        <dbReference type="ARBA" id="ARBA00023002"/>
    </source>
</evidence>
<comment type="subunit">
    <text evidence="4">Homodimer; disulfide-linked.</text>
</comment>
<dbReference type="CDD" id="cd01053">
    <property type="entry name" value="AOX"/>
    <property type="match status" value="1"/>
</dbReference>
<evidence type="ECO:0000256" key="11">
    <source>
        <dbReference type="ARBA" id="ARBA00022982"/>
    </source>
</evidence>
<dbReference type="Gene3D" id="1.20.1260.140">
    <property type="entry name" value="Alternative oxidase"/>
    <property type="match status" value="1"/>
</dbReference>
<dbReference type="GO" id="GO:0102721">
    <property type="term" value="F:ubiquinol:oxygen oxidoreductase activity"/>
    <property type="evidence" value="ECO:0007669"/>
    <property type="project" value="UniProtKB-EC"/>
</dbReference>
<evidence type="ECO:0000256" key="9">
    <source>
        <dbReference type="ARBA" id="ARBA00022792"/>
    </source>
</evidence>
<reference evidence="20 21" key="1">
    <citation type="journal article" date="2019" name="Genome Biol. Evol.">
        <title>Insights into the evolution of the New World diploid cottons (Gossypium, subgenus Houzingenia) based on genome sequencing.</title>
        <authorList>
            <person name="Grover C.E."/>
            <person name="Arick M.A. 2nd"/>
            <person name="Thrash A."/>
            <person name="Conover J.L."/>
            <person name="Sanders W.S."/>
            <person name="Peterson D.G."/>
            <person name="Frelichowski J.E."/>
            <person name="Scheffler J.A."/>
            <person name="Scheffler B.E."/>
            <person name="Wendel J.F."/>
        </authorList>
    </citation>
    <scope>NUCLEOTIDE SEQUENCE [LARGE SCALE GENOMIC DNA]</scope>
    <source>
        <strain evidence="20">6</strain>
        <tissue evidence="20">Leaf</tissue>
    </source>
</reference>
<evidence type="ECO:0000256" key="6">
    <source>
        <dbReference type="ARBA" id="ARBA00022660"/>
    </source>
</evidence>
<evidence type="ECO:0000256" key="7">
    <source>
        <dbReference type="ARBA" id="ARBA00022692"/>
    </source>
</evidence>
<dbReference type="EMBL" id="JABFAE010000005">
    <property type="protein sequence ID" value="MBA0828968.1"/>
    <property type="molecule type" value="Genomic_DNA"/>
</dbReference>
<organism evidence="20 21">
    <name type="scientific">Gossypium armourianum</name>
    <dbReference type="NCBI Taxonomy" id="34283"/>
    <lineage>
        <taxon>Eukaryota</taxon>
        <taxon>Viridiplantae</taxon>
        <taxon>Streptophyta</taxon>
        <taxon>Embryophyta</taxon>
        <taxon>Tracheophyta</taxon>
        <taxon>Spermatophyta</taxon>
        <taxon>Magnoliopsida</taxon>
        <taxon>eudicotyledons</taxon>
        <taxon>Gunneridae</taxon>
        <taxon>Pentapetalae</taxon>
        <taxon>rosids</taxon>
        <taxon>malvids</taxon>
        <taxon>Malvales</taxon>
        <taxon>Malvaceae</taxon>
        <taxon>Malvoideae</taxon>
        <taxon>Gossypium</taxon>
    </lineage>
</organism>
<proteinExistence type="inferred from homology"/>
<dbReference type="AlphaFoldDB" id="A0A7J9J4N8"/>
<gene>
    <name evidence="20" type="ORF">Goarm_013593</name>
</gene>
<name>A0A7J9J4N8_9ROSI</name>
<keyword evidence="14 17" id="KW-0408">Iron</keyword>
<evidence type="ECO:0000256" key="3">
    <source>
        <dbReference type="ARBA" id="ARBA00008388"/>
    </source>
</evidence>
<evidence type="ECO:0000256" key="15">
    <source>
        <dbReference type="ARBA" id="ARBA00023128"/>
    </source>
</evidence>
<dbReference type="Proteomes" id="UP000593575">
    <property type="component" value="Unassembled WGS sequence"/>
</dbReference>
<dbReference type="GO" id="GO:0046872">
    <property type="term" value="F:metal ion binding"/>
    <property type="evidence" value="ECO:0007669"/>
    <property type="project" value="UniProtKB-UniRule"/>
</dbReference>
<evidence type="ECO:0000256" key="14">
    <source>
        <dbReference type="ARBA" id="ARBA00023004"/>
    </source>
</evidence>
<comment type="subcellular location">
    <subcellularLocation>
        <location evidence="2">Mitochondrion inner membrane</location>
        <topology evidence="2">Multi-pass membrane protein</topology>
    </subcellularLocation>
</comment>
<evidence type="ECO:0000256" key="2">
    <source>
        <dbReference type="ARBA" id="ARBA00004448"/>
    </source>
</evidence>
<dbReference type="PANTHER" id="PTHR31803:SF6">
    <property type="entry name" value="UBIQUINOL OXIDASE 2, MITOCHONDRIAL"/>
    <property type="match status" value="1"/>
</dbReference>
<protein>
    <recommendedName>
        <fullName evidence="17">Ubiquinol oxidase</fullName>
        <ecNumber evidence="17">1.10.3.11</ecNumber>
    </recommendedName>
</protein>
<comment type="similarity">
    <text evidence="3 17">Belongs to the alternative oxidase family.</text>
</comment>
<keyword evidence="12 19" id="KW-1133">Transmembrane helix</keyword>
<feature type="region of interest" description="Disordered" evidence="18">
    <location>
        <begin position="101"/>
        <end position="122"/>
    </location>
</feature>
<keyword evidence="13 17" id="KW-0560">Oxidoreductase</keyword>
<feature type="transmembrane region" description="Helical" evidence="19">
    <location>
        <begin position="266"/>
        <end position="285"/>
    </location>
</feature>
<dbReference type="GO" id="GO:0009916">
    <property type="term" value="F:alternative oxidase activity"/>
    <property type="evidence" value="ECO:0007669"/>
    <property type="project" value="UniProtKB-UniRule"/>
</dbReference>
<evidence type="ECO:0000256" key="4">
    <source>
        <dbReference type="ARBA" id="ARBA00011748"/>
    </source>
</evidence>
<dbReference type="Pfam" id="PF01786">
    <property type="entry name" value="AOX"/>
    <property type="match status" value="1"/>
</dbReference>
<keyword evidence="8 17" id="KW-0479">Metal-binding</keyword>
<dbReference type="GO" id="GO:0098803">
    <property type="term" value="C:respiratory chain complex"/>
    <property type="evidence" value="ECO:0007669"/>
    <property type="project" value="UniProtKB-UniRule"/>
</dbReference>
<comment type="caution">
    <text evidence="20">The sequence shown here is derived from an EMBL/GenBank/DDBJ whole genome shotgun (WGS) entry which is preliminary data.</text>
</comment>
<evidence type="ECO:0000256" key="10">
    <source>
        <dbReference type="ARBA" id="ARBA00022946"/>
    </source>
</evidence>
<feature type="compositionally biased region" description="Basic and acidic residues" evidence="18">
    <location>
        <begin position="102"/>
        <end position="122"/>
    </location>
</feature>
<keyword evidence="10" id="KW-0809">Transit peptide</keyword>
<dbReference type="InterPro" id="IPR002680">
    <property type="entry name" value="AOX"/>
</dbReference>
<accession>A0A7J9J4N8</accession>
<dbReference type="EC" id="1.10.3.11" evidence="17"/>
<evidence type="ECO:0000256" key="8">
    <source>
        <dbReference type="ARBA" id="ARBA00022723"/>
    </source>
</evidence>
<evidence type="ECO:0000256" key="1">
    <source>
        <dbReference type="ARBA" id="ARBA00001192"/>
    </source>
</evidence>
<evidence type="ECO:0000256" key="12">
    <source>
        <dbReference type="ARBA" id="ARBA00022989"/>
    </source>
</evidence>
<evidence type="ECO:0000256" key="19">
    <source>
        <dbReference type="SAM" id="Phobius"/>
    </source>
</evidence>
<feature type="transmembrane region" description="Helical" evidence="19">
    <location>
        <begin position="12"/>
        <end position="32"/>
    </location>
</feature>
<evidence type="ECO:0000256" key="18">
    <source>
        <dbReference type="SAM" id="MobiDB-lite"/>
    </source>
</evidence>
<comment type="catalytic activity">
    <reaction evidence="1 17">
        <text>2 a ubiquinol + O2 = 2 a ubiquinone + 2 H2O</text>
        <dbReference type="Rhea" id="RHEA:30255"/>
        <dbReference type="Rhea" id="RHEA-COMP:9565"/>
        <dbReference type="Rhea" id="RHEA-COMP:9566"/>
        <dbReference type="ChEBI" id="CHEBI:15377"/>
        <dbReference type="ChEBI" id="CHEBI:15379"/>
        <dbReference type="ChEBI" id="CHEBI:16389"/>
        <dbReference type="ChEBI" id="CHEBI:17976"/>
        <dbReference type="EC" id="1.10.3.11"/>
    </reaction>
</comment>
<keyword evidence="6 17" id="KW-0679">Respiratory chain</keyword>
<keyword evidence="9" id="KW-0999">Mitochondrion inner membrane</keyword>
<dbReference type="GO" id="GO:0005743">
    <property type="term" value="C:mitochondrial inner membrane"/>
    <property type="evidence" value="ECO:0007669"/>
    <property type="project" value="UniProtKB-SubCell"/>
</dbReference>
<dbReference type="GO" id="GO:0010230">
    <property type="term" value="P:alternative respiration"/>
    <property type="evidence" value="ECO:0007669"/>
    <property type="project" value="TreeGrafter"/>
</dbReference>
<sequence length="400" mass="46314">MKLTNINYFPFFAPYYITSTLLFDFHKFIIIIKRNEKREKKMNRFIVRSVMQSHLSNGRSISNGHVCSSAIVGRSLELSGQHNVVMLVRFEWRRMMSSTPDSVEKASSGREEKMENSVTEETKGKDSSALSYWGISRPKITRADGTDWPWNCFMPWETYSAELSIDLKKRHVPKNFVDKFAFRTVKLLRLPTDIFFQRRYGSRAMMLETVAAVPGMVGGMLLHLKSLRKFQQSGGWIKALLEEAENERMHLMTMVELVKPKWYERLLVLTVQGVFFNAFFVLYMLSPKLAHRIVGYLEEEAIHSYTEYLKDIESGAIENVAAPAIAIDYWRLPKDARLKEVITVIRADEAHHRDVNHFASVRYSFCGKGIERRACSSWLSLRLHVVDREDSLKGSCLMQT</sequence>
<dbReference type="FunFam" id="1.20.1260.140:FF:000001">
    <property type="entry name" value="Ubiquinol oxidase"/>
    <property type="match status" value="1"/>
</dbReference>
<keyword evidence="11 17" id="KW-0249">Electron transport</keyword>
<keyword evidence="21" id="KW-1185">Reference proteome</keyword>
<keyword evidence="15" id="KW-0496">Mitochondrion</keyword>
<evidence type="ECO:0000256" key="17">
    <source>
        <dbReference type="RuleBase" id="RU003779"/>
    </source>
</evidence>
<evidence type="ECO:0000256" key="5">
    <source>
        <dbReference type="ARBA" id="ARBA00022448"/>
    </source>
</evidence>